<keyword evidence="10" id="KW-1185">Reference proteome</keyword>
<feature type="binding site" evidence="8">
    <location>
        <position position="263"/>
    </location>
    <ligand>
        <name>ATP</name>
        <dbReference type="ChEBI" id="CHEBI:30616"/>
    </ligand>
</feature>
<organism evidence="9 10">
    <name type="scientific">Spiribacter onubensis</name>
    <dbReference type="NCBI Taxonomy" id="3122420"/>
    <lineage>
        <taxon>Bacteria</taxon>
        <taxon>Pseudomonadati</taxon>
        <taxon>Pseudomonadota</taxon>
        <taxon>Gammaproteobacteria</taxon>
        <taxon>Chromatiales</taxon>
        <taxon>Ectothiorhodospiraceae</taxon>
        <taxon>Spiribacter</taxon>
    </lineage>
</organism>
<feature type="binding site" evidence="8">
    <location>
        <position position="91"/>
    </location>
    <ligand>
        <name>ATP</name>
        <dbReference type="ChEBI" id="CHEBI:30616"/>
    </ligand>
</feature>
<gene>
    <name evidence="8" type="primary">ydiU</name>
    <name evidence="8" type="synonym">selO</name>
    <name evidence="9" type="ORF">V6X64_01420</name>
</gene>
<comment type="catalytic activity">
    <reaction evidence="8">
        <text>L-seryl-[protein] + ATP = 3-O-(5'-adenylyl)-L-seryl-[protein] + diphosphate</text>
        <dbReference type="Rhea" id="RHEA:58120"/>
        <dbReference type="Rhea" id="RHEA-COMP:9863"/>
        <dbReference type="Rhea" id="RHEA-COMP:15073"/>
        <dbReference type="ChEBI" id="CHEBI:29999"/>
        <dbReference type="ChEBI" id="CHEBI:30616"/>
        <dbReference type="ChEBI" id="CHEBI:33019"/>
        <dbReference type="ChEBI" id="CHEBI:142516"/>
        <dbReference type="EC" id="2.7.7.108"/>
    </reaction>
</comment>
<feature type="binding site" evidence="8">
    <location>
        <position position="90"/>
    </location>
    <ligand>
        <name>ATP</name>
        <dbReference type="ChEBI" id="CHEBI:30616"/>
    </ligand>
</feature>
<comment type="cofactor">
    <cofactor evidence="8">
        <name>Mg(2+)</name>
        <dbReference type="ChEBI" id="CHEBI:18420"/>
    </cofactor>
    <cofactor evidence="8">
        <name>Mn(2+)</name>
        <dbReference type="ChEBI" id="CHEBI:29035"/>
    </cofactor>
</comment>
<dbReference type="EMBL" id="JBAKFJ010000001">
    <property type="protein sequence ID" value="MEX0385654.1"/>
    <property type="molecule type" value="Genomic_DNA"/>
</dbReference>
<feature type="binding site" evidence="8">
    <location>
        <position position="254"/>
    </location>
    <ligand>
        <name>Mg(2+)</name>
        <dbReference type="ChEBI" id="CHEBI:18420"/>
    </ligand>
</feature>
<evidence type="ECO:0000256" key="5">
    <source>
        <dbReference type="ARBA" id="ARBA00022741"/>
    </source>
</evidence>
<dbReference type="NCBIfam" id="NF000658">
    <property type="entry name" value="PRK00029.1"/>
    <property type="match status" value="1"/>
</dbReference>
<proteinExistence type="inferred from homology"/>
<comment type="similarity">
    <text evidence="1 8">Belongs to the SELO family.</text>
</comment>
<evidence type="ECO:0000256" key="3">
    <source>
        <dbReference type="ARBA" id="ARBA00022695"/>
    </source>
</evidence>
<keyword evidence="6 8" id="KW-0067">ATP-binding</keyword>
<comment type="catalytic activity">
    <reaction evidence="8">
        <text>L-histidyl-[protein] + UTP = N(tele)-(5'-uridylyl)-L-histidyl-[protein] + diphosphate</text>
        <dbReference type="Rhea" id="RHEA:83891"/>
        <dbReference type="Rhea" id="RHEA-COMP:9745"/>
        <dbReference type="Rhea" id="RHEA-COMP:20239"/>
        <dbReference type="ChEBI" id="CHEBI:29979"/>
        <dbReference type="ChEBI" id="CHEBI:33019"/>
        <dbReference type="ChEBI" id="CHEBI:46398"/>
        <dbReference type="ChEBI" id="CHEBI:233474"/>
    </reaction>
</comment>
<dbReference type="Proteomes" id="UP001556653">
    <property type="component" value="Unassembled WGS sequence"/>
</dbReference>
<dbReference type="PANTHER" id="PTHR32057">
    <property type="entry name" value="PROTEIN ADENYLYLTRANSFERASE SELO, MITOCHONDRIAL"/>
    <property type="match status" value="1"/>
</dbReference>
<comment type="catalytic activity">
    <reaction evidence="8">
        <text>L-seryl-[protein] + UTP = O-(5'-uridylyl)-L-seryl-[protein] + diphosphate</text>
        <dbReference type="Rhea" id="RHEA:64604"/>
        <dbReference type="Rhea" id="RHEA-COMP:9863"/>
        <dbReference type="Rhea" id="RHEA-COMP:16635"/>
        <dbReference type="ChEBI" id="CHEBI:29999"/>
        <dbReference type="ChEBI" id="CHEBI:33019"/>
        <dbReference type="ChEBI" id="CHEBI:46398"/>
        <dbReference type="ChEBI" id="CHEBI:156051"/>
    </reaction>
</comment>
<feature type="binding site" evidence="8">
    <location>
        <position position="123"/>
    </location>
    <ligand>
        <name>ATP</name>
        <dbReference type="ChEBI" id="CHEBI:30616"/>
    </ligand>
</feature>
<keyword evidence="2 8" id="KW-0808">Transferase</keyword>
<dbReference type="RefSeq" id="WP_367966136.1">
    <property type="nucleotide sequence ID" value="NZ_JBAKFJ010000001.1"/>
</dbReference>
<feature type="binding site" evidence="8">
    <location>
        <position position="175"/>
    </location>
    <ligand>
        <name>ATP</name>
        <dbReference type="ChEBI" id="CHEBI:30616"/>
    </ligand>
</feature>
<feature type="binding site" evidence="8">
    <location>
        <position position="263"/>
    </location>
    <ligand>
        <name>Mg(2+)</name>
        <dbReference type="ChEBI" id="CHEBI:18420"/>
    </ligand>
</feature>
<dbReference type="EC" id="2.7.7.108" evidence="8"/>
<name>A0ABV3S9C8_9GAMM</name>
<evidence type="ECO:0000256" key="4">
    <source>
        <dbReference type="ARBA" id="ARBA00022723"/>
    </source>
</evidence>
<feature type="binding site" evidence="8">
    <location>
        <position position="182"/>
    </location>
    <ligand>
        <name>ATP</name>
        <dbReference type="ChEBI" id="CHEBI:30616"/>
    </ligand>
</feature>
<accession>A0ABV3S9C8</accession>
<comment type="catalytic activity">
    <reaction evidence="8">
        <text>L-tyrosyl-[protein] + UTP = O-(5'-uridylyl)-L-tyrosyl-[protein] + diphosphate</text>
        <dbReference type="Rhea" id="RHEA:83887"/>
        <dbReference type="Rhea" id="RHEA-COMP:10136"/>
        <dbReference type="Rhea" id="RHEA-COMP:20238"/>
        <dbReference type="ChEBI" id="CHEBI:33019"/>
        <dbReference type="ChEBI" id="CHEBI:46398"/>
        <dbReference type="ChEBI" id="CHEBI:46858"/>
        <dbReference type="ChEBI" id="CHEBI:90602"/>
    </reaction>
</comment>
<evidence type="ECO:0000256" key="6">
    <source>
        <dbReference type="ARBA" id="ARBA00022840"/>
    </source>
</evidence>
<keyword evidence="5 8" id="KW-0547">Nucleotide-binding</keyword>
<feature type="binding site" evidence="8">
    <location>
        <position position="88"/>
    </location>
    <ligand>
        <name>ATP</name>
        <dbReference type="ChEBI" id="CHEBI:30616"/>
    </ligand>
</feature>
<reference evidence="9 10" key="1">
    <citation type="submission" date="2024-02" db="EMBL/GenBank/DDBJ databases">
        <title>New especies of Spiribacter isolated from saline water.</title>
        <authorList>
            <person name="Leon M.J."/>
            <person name="De La Haba R."/>
            <person name="Sanchez-Porro C."/>
            <person name="Ventosa A."/>
        </authorList>
    </citation>
    <scope>NUCLEOTIDE SEQUENCE [LARGE SCALE GENOMIC DNA]</scope>
    <source>
        <strain evidence="10">ag22IC4-227</strain>
    </source>
</reference>
<keyword evidence="8" id="KW-0464">Manganese</keyword>
<dbReference type="InterPro" id="IPR003846">
    <property type="entry name" value="SelO"/>
</dbReference>
<dbReference type="Pfam" id="PF02696">
    <property type="entry name" value="SelO"/>
    <property type="match status" value="1"/>
</dbReference>
<protein>
    <recommendedName>
        <fullName evidence="8">Protein nucleotidyltransferase YdiU</fullName>
        <ecNumber evidence="8">2.7.7.-</ecNumber>
    </recommendedName>
    <alternativeName>
        <fullName evidence="8">Protein adenylyltransferase YdiU</fullName>
        <ecNumber evidence="8">2.7.7.108</ecNumber>
    </alternativeName>
    <alternativeName>
        <fullName evidence="8">Protein uridylyltransferase YdiU</fullName>
        <ecNumber evidence="8">2.7.7.-</ecNumber>
    </alternativeName>
</protein>
<comment type="caution">
    <text evidence="9">The sequence shown here is derived from an EMBL/GenBank/DDBJ whole genome shotgun (WGS) entry which is preliminary data.</text>
</comment>
<sequence>MEIPTLENRYPTHLPDDGFRRCQPAPAADPALLLWNGDLAAELGMGTEWPANPDAGRLWTGTELPGGSVPIALAYAGHQFGRPVPRLGDGRAVVLGQLTDRAGRRHDLQLKGSGPTPFSRGGDGRAALGPVLREFVVSEAMHTLGIPTTRALAAATTGETVQRQFGPEPGAVLTRVAASHLRFGSFEYYAHRGDTAGLRCLADTAIRWHFPALRAQPAPMRYLALLRAVMERTAALVNEWLRVGFIHGVMNTDNMTLSGETLDYGPCAFMDHFRPDRVYSSVDRDGRYAWNQQPRMAHWNLVRLAECLLPLVDEEDDAAVEAAEAVLGEYADLFAIGHSHMLARKLGLAGTEDAPGGSGTVESELGERMLAFMARHGADFTNTWQLLLKAPPDDHDQRMRVREWFDHDEEVDAWMAEYGARLHALGIDEAVRVRRMTAANPVIIPRNHRVEMALEAAREGDLAPIRRLIDALRTPYRSPSGFPELTLPPEPREIVPATFCGT</sequence>
<dbReference type="HAMAP" id="MF_00692">
    <property type="entry name" value="SelO"/>
    <property type="match status" value="1"/>
</dbReference>
<evidence type="ECO:0000256" key="7">
    <source>
        <dbReference type="ARBA" id="ARBA00022842"/>
    </source>
</evidence>
<feature type="binding site" evidence="8">
    <location>
        <position position="111"/>
    </location>
    <ligand>
        <name>ATP</name>
        <dbReference type="ChEBI" id="CHEBI:30616"/>
    </ligand>
</feature>
<evidence type="ECO:0000256" key="2">
    <source>
        <dbReference type="ARBA" id="ARBA00022679"/>
    </source>
</evidence>
<evidence type="ECO:0000256" key="1">
    <source>
        <dbReference type="ARBA" id="ARBA00009747"/>
    </source>
</evidence>
<evidence type="ECO:0000256" key="8">
    <source>
        <dbReference type="HAMAP-Rule" id="MF_00692"/>
    </source>
</evidence>
<keyword evidence="4 8" id="KW-0479">Metal-binding</keyword>
<comment type="catalytic activity">
    <reaction evidence="8">
        <text>L-threonyl-[protein] + ATP = 3-O-(5'-adenylyl)-L-threonyl-[protein] + diphosphate</text>
        <dbReference type="Rhea" id="RHEA:54292"/>
        <dbReference type="Rhea" id="RHEA-COMP:11060"/>
        <dbReference type="Rhea" id="RHEA-COMP:13847"/>
        <dbReference type="ChEBI" id="CHEBI:30013"/>
        <dbReference type="ChEBI" id="CHEBI:30616"/>
        <dbReference type="ChEBI" id="CHEBI:33019"/>
        <dbReference type="ChEBI" id="CHEBI:138113"/>
        <dbReference type="EC" id="2.7.7.108"/>
    </reaction>
</comment>
<feature type="active site" description="Proton acceptor" evidence="8">
    <location>
        <position position="253"/>
    </location>
</feature>
<evidence type="ECO:0000313" key="10">
    <source>
        <dbReference type="Proteomes" id="UP001556653"/>
    </source>
</evidence>
<keyword evidence="7 8" id="KW-0460">Magnesium</keyword>
<feature type="binding site" evidence="8">
    <location>
        <position position="124"/>
    </location>
    <ligand>
        <name>ATP</name>
        <dbReference type="ChEBI" id="CHEBI:30616"/>
    </ligand>
</feature>
<dbReference type="PANTHER" id="PTHR32057:SF14">
    <property type="entry name" value="PROTEIN ADENYLYLTRANSFERASE SELO, MITOCHONDRIAL"/>
    <property type="match status" value="1"/>
</dbReference>
<dbReference type="EC" id="2.7.7.-" evidence="8"/>
<evidence type="ECO:0000313" key="9">
    <source>
        <dbReference type="EMBL" id="MEX0385654.1"/>
    </source>
</evidence>
<comment type="function">
    <text evidence="8">Nucleotidyltransferase involved in the post-translational modification of proteins. It can catalyze the addition of adenosine monophosphate (AMP) or uridine monophosphate (UMP) to a protein, resulting in modifications known as AMPylation and UMPylation.</text>
</comment>
<keyword evidence="3 8" id="KW-0548">Nucleotidyltransferase</keyword>
<comment type="catalytic activity">
    <reaction evidence="8">
        <text>L-tyrosyl-[protein] + ATP = O-(5'-adenylyl)-L-tyrosyl-[protein] + diphosphate</text>
        <dbReference type="Rhea" id="RHEA:54288"/>
        <dbReference type="Rhea" id="RHEA-COMP:10136"/>
        <dbReference type="Rhea" id="RHEA-COMP:13846"/>
        <dbReference type="ChEBI" id="CHEBI:30616"/>
        <dbReference type="ChEBI" id="CHEBI:33019"/>
        <dbReference type="ChEBI" id="CHEBI:46858"/>
        <dbReference type="ChEBI" id="CHEBI:83624"/>
        <dbReference type="EC" id="2.7.7.108"/>
    </reaction>
</comment>